<dbReference type="NCBIfam" id="TIGR00556">
    <property type="entry name" value="pantethn_trn"/>
    <property type="match status" value="1"/>
</dbReference>
<evidence type="ECO:0000256" key="7">
    <source>
        <dbReference type="ARBA" id="ARBA00023160"/>
    </source>
</evidence>
<evidence type="ECO:0000256" key="5">
    <source>
        <dbReference type="ARBA" id="ARBA00022842"/>
    </source>
</evidence>
<proteinExistence type="inferred from homology"/>
<evidence type="ECO:0000256" key="2">
    <source>
        <dbReference type="ARBA" id="ARBA00022679"/>
    </source>
</evidence>
<comment type="cofactor">
    <cofactor evidence="8">
        <name>Mg(2+)</name>
        <dbReference type="ChEBI" id="CHEBI:18420"/>
    </cofactor>
</comment>
<dbReference type="Gene3D" id="3.90.470.20">
    <property type="entry name" value="4'-phosphopantetheinyl transferase domain"/>
    <property type="match status" value="1"/>
</dbReference>
<keyword evidence="7 8" id="KW-0275">Fatty acid biosynthesis</keyword>
<evidence type="ECO:0000256" key="6">
    <source>
        <dbReference type="ARBA" id="ARBA00023098"/>
    </source>
</evidence>
<reference evidence="10 11" key="1">
    <citation type="submission" date="2022-06" db="EMBL/GenBank/DDBJ databases">
        <title>Genomic Encyclopedia of Archaeal and Bacterial Type Strains, Phase II (KMG-II): from individual species to whole genera.</title>
        <authorList>
            <person name="Goeker M."/>
        </authorList>
    </citation>
    <scope>NUCLEOTIDE SEQUENCE [LARGE SCALE GENOMIC DNA]</scope>
    <source>
        <strain evidence="10 11">DSM 44693</strain>
    </source>
</reference>
<dbReference type="EMBL" id="JAMTCJ010000002">
    <property type="protein sequence ID" value="MCP2176524.1"/>
    <property type="molecule type" value="Genomic_DNA"/>
</dbReference>
<dbReference type="Proteomes" id="UP001206895">
    <property type="component" value="Unassembled WGS sequence"/>
</dbReference>
<organism evidence="10 11">
    <name type="scientific">Williamsia maris</name>
    <dbReference type="NCBI Taxonomy" id="72806"/>
    <lineage>
        <taxon>Bacteria</taxon>
        <taxon>Bacillati</taxon>
        <taxon>Actinomycetota</taxon>
        <taxon>Actinomycetes</taxon>
        <taxon>Mycobacteriales</taxon>
        <taxon>Nocardiaceae</taxon>
        <taxon>Williamsia</taxon>
    </lineage>
</organism>
<comment type="caution">
    <text evidence="10">The sequence shown here is derived from an EMBL/GenBank/DDBJ whole genome shotgun (WGS) entry which is preliminary data.</text>
</comment>
<evidence type="ECO:0000259" key="9">
    <source>
        <dbReference type="Pfam" id="PF01648"/>
    </source>
</evidence>
<comment type="function">
    <text evidence="8">Transfers the 4'-phosphopantetheine moiety from coenzyme A to a Ser of acyl-carrier-protein.</text>
</comment>
<dbReference type="HAMAP" id="MF_00101">
    <property type="entry name" value="AcpS"/>
    <property type="match status" value="1"/>
</dbReference>
<keyword evidence="8" id="KW-0963">Cytoplasm</keyword>
<comment type="similarity">
    <text evidence="8">Belongs to the P-Pant transferase superfamily. AcpS family.</text>
</comment>
<dbReference type="Pfam" id="PF01648">
    <property type="entry name" value="ACPS"/>
    <property type="match status" value="1"/>
</dbReference>
<dbReference type="InterPro" id="IPR008278">
    <property type="entry name" value="4-PPantetheinyl_Trfase_dom"/>
</dbReference>
<dbReference type="InterPro" id="IPR037143">
    <property type="entry name" value="4-PPantetheinyl_Trfase_dom_sf"/>
</dbReference>
<comment type="catalytic activity">
    <reaction evidence="8">
        <text>apo-[ACP] + CoA = holo-[ACP] + adenosine 3',5'-bisphosphate + H(+)</text>
        <dbReference type="Rhea" id="RHEA:12068"/>
        <dbReference type="Rhea" id="RHEA-COMP:9685"/>
        <dbReference type="Rhea" id="RHEA-COMP:9690"/>
        <dbReference type="ChEBI" id="CHEBI:15378"/>
        <dbReference type="ChEBI" id="CHEBI:29999"/>
        <dbReference type="ChEBI" id="CHEBI:57287"/>
        <dbReference type="ChEBI" id="CHEBI:58343"/>
        <dbReference type="ChEBI" id="CHEBI:64479"/>
        <dbReference type="EC" id="2.7.8.7"/>
    </reaction>
</comment>
<keyword evidence="1 8" id="KW-0444">Lipid biosynthesis</keyword>
<keyword evidence="2 8" id="KW-0808">Transferase</keyword>
<evidence type="ECO:0000256" key="1">
    <source>
        <dbReference type="ARBA" id="ARBA00022516"/>
    </source>
</evidence>
<name>A0ABT1HEB0_9NOCA</name>
<evidence type="ECO:0000313" key="10">
    <source>
        <dbReference type="EMBL" id="MCP2176524.1"/>
    </source>
</evidence>
<accession>A0ABT1HEB0</accession>
<feature type="binding site" evidence="8">
    <location>
        <position position="58"/>
    </location>
    <ligand>
        <name>Mg(2+)</name>
        <dbReference type="ChEBI" id="CHEBI:18420"/>
    </ligand>
</feature>
<evidence type="ECO:0000313" key="11">
    <source>
        <dbReference type="Proteomes" id="UP001206895"/>
    </source>
</evidence>
<dbReference type="InterPro" id="IPR002582">
    <property type="entry name" value="ACPS"/>
</dbReference>
<comment type="subcellular location">
    <subcellularLocation>
        <location evidence="8">Cytoplasm</location>
    </subcellularLocation>
</comment>
<evidence type="ECO:0000256" key="3">
    <source>
        <dbReference type="ARBA" id="ARBA00022723"/>
    </source>
</evidence>
<gene>
    <name evidence="8" type="primary">acpS</name>
    <name evidence="10" type="ORF">LX13_002343</name>
</gene>
<dbReference type="EC" id="2.7.8.7" evidence="8"/>
<dbReference type="RefSeq" id="WP_253661503.1">
    <property type="nucleotide sequence ID" value="NZ_BAAAJQ010000001.1"/>
</dbReference>
<evidence type="ECO:0000256" key="4">
    <source>
        <dbReference type="ARBA" id="ARBA00022832"/>
    </source>
</evidence>
<feature type="domain" description="4'-phosphopantetheinyl transferase" evidence="9">
    <location>
        <begin position="7"/>
        <end position="97"/>
    </location>
</feature>
<sequence length="130" mass="13959">MTSAHVIGCDLVDIDDMAESVSDFGDRFLRRIFTPGELRSSDDGRDLQRLAARFAAKEAVIKALALGDDATTPTEIEVLGSGSVPRIVLHGTTADRARLRGWRDLQVTLSHTGCHAMAVFLAEVTLPAPG</sequence>
<keyword evidence="6 8" id="KW-0443">Lipid metabolism</keyword>
<dbReference type="SUPFAM" id="SSF56214">
    <property type="entry name" value="4'-phosphopantetheinyl transferase"/>
    <property type="match status" value="1"/>
</dbReference>
<evidence type="ECO:0000256" key="8">
    <source>
        <dbReference type="HAMAP-Rule" id="MF_00101"/>
    </source>
</evidence>
<keyword evidence="4 8" id="KW-0276">Fatty acid metabolism</keyword>
<protein>
    <recommendedName>
        <fullName evidence="8">Holo-[acyl-carrier-protein] synthase</fullName>
        <shortName evidence="8">Holo-ACP synthase</shortName>
        <ecNumber evidence="8">2.7.8.7</ecNumber>
    </recommendedName>
    <alternativeName>
        <fullName evidence="8">4'-phosphopantetheinyl transferase AcpS</fullName>
    </alternativeName>
</protein>
<dbReference type="InterPro" id="IPR004568">
    <property type="entry name" value="Ppantetheine-prot_Trfase_dom"/>
</dbReference>
<keyword evidence="11" id="KW-1185">Reference proteome</keyword>
<keyword evidence="5 8" id="KW-0460">Magnesium</keyword>
<keyword evidence="3 8" id="KW-0479">Metal-binding</keyword>
<feature type="binding site" evidence="8">
    <location>
        <position position="10"/>
    </location>
    <ligand>
        <name>Mg(2+)</name>
        <dbReference type="ChEBI" id="CHEBI:18420"/>
    </ligand>
</feature>